<evidence type="ECO:0000256" key="4">
    <source>
        <dbReference type="RuleBase" id="RU003345"/>
    </source>
</evidence>
<name>A0ABU1X5Z4_SPHXE</name>
<dbReference type="Gene3D" id="3.40.309.10">
    <property type="entry name" value="Aldehyde Dehydrogenase, Chain A, domain 2"/>
    <property type="match status" value="1"/>
</dbReference>
<dbReference type="InterPro" id="IPR016161">
    <property type="entry name" value="Ald_DH/histidinol_DH"/>
</dbReference>
<gene>
    <name evidence="6" type="ORF">J2W40_003835</name>
</gene>
<dbReference type="PROSITE" id="PS00687">
    <property type="entry name" value="ALDEHYDE_DEHYDR_GLU"/>
    <property type="match status" value="1"/>
</dbReference>
<keyword evidence="7" id="KW-1185">Reference proteome</keyword>
<organism evidence="6 7">
    <name type="scientific">Sphingobium xenophagum</name>
    <dbReference type="NCBI Taxonomy" id="121428"/>
    <lineage>
        <taxon>Bacteria</taxon>
        <taxon>Pseudomonadati</taxon>
        <taxon>Pseudomonadota</taxon>
        <taxon>Alphaproteobacteria</taxon>
        <taxon>Sphingomonadales</taxon>
        <taxon>Sphingomonadaceae</taxon>
        <taxon>Sphingobium</taxon>
    </lineage>
</organism>
<dbReference type="Proteomes" id="UP001267638">
    <property type="component" value="Unassembled WGS sequence"/>
</dbReference>
<dbReference type="SUPFAM" id="SSF53720">
    <property type="entry name" value="ALDH-like"/>
    <property type="match status" value="1"/>
</dbReference>
<dbReference type="EC" id="1.2.1.3" evidence="6"/>
<protein>
    <submittedName>
        <fullName evidence="6">Aldehyde dehydrogenase (NAD+)</fullName>
        <ecNumber evidence="6">1.2.1.3</ecNumber>
    </submittedName>
</protein>
<feature type="domain" description="Aldehyde dehydrogenase" evidence="5">
    <location>
        <begin position="18"/>
        <end position="483"/>
    </location>
</feature>
<keyword evidence="2 4" id="KW-0560">Oxidoreductase</keyword>
<sequence length="488" mass="52214">MATLPDAKLTIDGVLRDAQGGKTFDVISPWTGQPVGKAADASAADVDEAIAAARRAFDTTDWSTNVQKRVDLVTKLRALFEANRERLSDLARDEAGAAMGAVGRAHVDMALDGWDDYLRLFPQLKWDKDYGGRTGYGFETQRKAVYEPVGVVGAITPWNVPLYVNVGKVVAALLAGCTVILKPAPNTPGMGAIFGELAQEAGFPAGVLNVIFGSDPALAGEMLVTDPRVDLISFTGSTNVGKRIMEQGAATLKRVFLELGGKSAKIILEDSTNFAMDVAQSMLVFHAGQGCAVHSRLLVPRSRYEEAKAVLKHAYASFGDNWGDYDNPAHIMGPVVSQRQMERVLSYVDIGQAEGATLLAGGKARPDKGSGFFIEPTCFVDVTNDMRIAQEEIFGPVLVVIPFEDDDDAVRIANESAYGLCGGVYSADLDRAIAVARRIRTGSVSVNGGMCIAGDLPFGGYKASGIGREWGLEGIEEFLETKLIAWRA</sequence>
<comment type="similarity">
    <text evidence="1 4">Belongs to the aldehyde dehydrogenase family.</text>
</comment>
<dbReference type="PANTHER" id="PTHR42804:SF1">
    <property type="entry name" value="ALDEHYDE DEHYDROGENASE-RELATED"/>
    <property type="match status" value="1"/>
</dbReference>
<accession>A0ABU1X5Z4</accession>
<feature type="active site" evidence="3">
    <location>
        <position position="258"/>
    </location>
</feature>
<evidence type="ECO:0000313" key="6">
    <source>
        <dbReference type="EMBL" id="MDR7156988.1"/>
    </source>
</evidence>
<evidence type="ECO:0000256" key="2">
    <source>
        <dbReference type="ARBA" id="ARBA00023002"/>
    </source>
</evidence>
<evidence type="ECO:0000256" key="3">
    <source>
        <dbReference type="PROSITE-ProRule" id="PRU10007"/>
    </source>
</evidence>
<evidence type="ECO:0000313" key="7">
    <source>
        <dbReference type="Proteomes" id="UP001267638"/>
    </source>
</evidence>
<evidence type="ECO:0000259" key="5">
    <source>
        <dbReference type="Pfam" id="PF00171"/>
    </source>
</evidence>
<dbReference type="EMBL" id="JAVDWV010000025">
    <property type="protein sequence ID" value="MDR7156988.1"/>
    <property type="molecule type" value="Genomic_DNA"/>
</dbReference>
<dbReference type="InterPro" id="IPR016163">
    <property type="entry name" value="Ald_DH_C"/>
</dbReference>
<dbReference type="Gene3D" id="3.40.605.10">
    <property type="entry name" value="Aldehyde Dehydrogenase, Chain A, domain 1"/>
    <property type="match status" value="1"/>
</dbReference>
<dbReference type="InterPro" id="IPR015590">
    <property type="entry name" value="Aldehyde_DH_dom"/>
</dbReference>
<dbReference type="RefSeq" id="WP_310227522.1">
    <property type="nucleotide sequence ID" value="NZ_JAVDWV010000025.1"/>
</dbReference>
<proteinExistence type="inferred from homology"/>
<comment type="caution">
    <text evidence="6">The sequence shown here is derived from an EMBL/GenBank/DDBJ whole genome shotgun (WGS) entry which is preliminary data.</text>
</comment>
<dbReference type="Pfam" id="PF00171">
    <property type="entry name" value="Aldedh"/>
    <property type="match status" value="1"/>
</dbReference>
<dbReference type="GO" id="GO:0004029">
    <property type="term" value="F:aldehyde dehydrogenase (NAD+) activity"/>
    <property type="evidence" value="ECO:0007669"/>
    <property type="project" value="UniProtKB-EC"/>
</dbReference>
<dbReference type="InterPro" id="IPR029510">
    <property type="entry name" value="Ald_DH_CS_GLU"/>
</dbReference>
<dbReference type="CDD" id="cd07089">
    <property type="entry name" value="ALDH_CddD-AldA-like"/>
    <property type="match status" value="1"/>
</dbReference>
<dbReference type="InterPro" id="IPR016162">
    <property type="entry name" value="Ald_DH_N"/>
</dbReference>
<dbReference type="PANTHER" id="PTHR42804">
    <property type="entry name" value="ALDEHYDE DEHYDROGENASE"/>
    <property type="match status" value="1"/>
</dbReference>
<reference evidence="6 7" key="1">
    <citation type="submission" date="2023-07" db="EMBL/GenBank/DDBJ databases">
        <title>Sorghum-associated microbial communities from plants grown in Nebraska, USA.</title>
        <authorList>
            <person name="Schachtman D."/>
        </authorList>
    </citation>
    <scope>NUCLEOTIDE SEQUENCE [LARGE SCALE GENOMIC DNA]</scope>
    <source>
        <strain evidence="6 7">4256</strain>
    </source>
</reference>
<evidence type="ECO:0000256" key="1">
    <source>
        <dbReference type="ARBA" id="ARBA00009986"/>
    </source>
</evidence>